<comment type="caution">
    <text evidence="1">The sequence shown here is derived from an EMBL/GenBank/DDBJ whole genome shotgun (WGS) entry which is preliminary data.</text>
</comment>
<dbReference type="PANTHER" id="PTHR43138">
    <property type="entry name" value="ACETYLTRANSFERASE, GNAT FAMILY"/>
    <property type="match status" value="1"/>
</dbReference>
<dbReference type="Pfam" id="PF00583">
    <property type="entry name" value="Acetyltransf_1"/>
    <property type="match status" value="1"/>
</dbReference>
<dbReference type="PANTHER" id="PTHR43138:SF1">
    <property type="entry name" value="N-ACETYLTRANSFERASE ACA1"/>
    <property type="match status" value="1"/>
</dbReference>
<reference evidence="1 2" key="1">
    <citation type="submission" date="2024-06" db="EMBL/GenBank/DDBJ databases">
        <authorList>
            <person name="Li F."/>
        </authorList>
    </citation>
    <scope>NUCLEOTIDE SEQUENCE [LARGE SCALE GENOMIC DNA]</scope>
    <source>
        <strain evidence="1 2">GXAS 311</strain>
    </source>
</reference>
<evidence type="ECO:0000313" key="1">
    <source>
        <dbReference type="EMBL" id="MET1256418.1"/>
    </source>
</evidence>
<protein>
    <submittedName>
        <fullName evidence="1">GNAT family N-acetyltransferase</fullName>
    </submittedName>
</protein>
<proteinExistence type="predicted"/>
<dbReference type="InterPro" id="IPR000182">
    <property type="entry name" value="GNAT_dom"/>
</dbReference>
<dbReference type="EMBL" id="JBEVCJ010000021">
    <property type="protein sequence ID" value="MET1256418.1"/>
    <property type="molecule type" value="Genomic_DNA"/>
</dbReference>
<sequence length="167" mass="18991">MINKTIREMTRQDFESFWPCFQSIIQAQETYAFDPDMSLNNAYTLWCESPLKSFAYIENDKVLGSYYIRANAAGPSKHISNCGYMVDQQARGKGIATRLCEHSQQIAIESGFTAMQFNSVISTNDVAVKLWQKLGFAIIGTIPNAYYHKRLGLVDSYIMHKVLVEPQ</sequence>
<dbReference type="SUPFAM" id="SSF55729">
    <property type="entry name" value="Acyl-CoA N-acyltransferases (Nat)"/>
    <property type="match status" value="1"/>
</dbReference>
<dbReference type="Gene3D" id="3.40.630.30">
    <property type="match status" value="1"/>
</dbReference>
<accession>A0ABV2BX92</accession>
<dbReference type="PROSITE" id="PS51186">
    <property type="entry name" value="GNAT"/>
    <property type="match status" value="1"/>
</dbReference>
<keyword evidence="2" id="KW-1185">Reference proteome</keyword>
<dbReference type="Proteomes" id="UP001548189">
    <property type="component" value="Unassembled WGS sequence"/>
</dbReference>
<dbReference type="InterPro" id="IPR052742">
    <property type="entry name" value="Mito_N-acetyltransferase"/>
</dbReference>
<organism evidence="1 2">
    <name type="scientific">Aliikangiella maris</name>
    <dbReference type="NCBI Taxonomy" id="3162458"/>
    <lineage>
        <taxon>Bacteria</taxon>
        <taxon>Pseudomonadati</taxon>
        <taxon>Pseudomonadota</taxon>
        <taxon>Gammaproteobacteria</taxon>
        <taxon>Oceanospirillales</taxon>
        <taxon>Pleioneaceae</taxon>
        <taxon>Aliikangiella</taxon>
    </lineage>
</organism>
<dbReference type="InterPro" id="IPR016181">
    <property type="entry name" value="Acyl_CoA_acyltransferase"/>
</dbReference>
<name>A0ABV2BX92_9GAMM</name>
<dbReference type="CDD" id="cd04301">
    <property type="entry name" value="NAT_SF"/>
    <property type="match status" value="1"/>
</dbReference>
<gene>
    <name evidence="1" type="ORF">ABVT43_14855</name>
</gene>
<evidence type="ECO:0000313" key="2">
    <source>
        <dbReference type="Proteomes" id="UP001548189"/>
    </source>
</evidence>